<feature type="signal peptide" evidence="2">
    <location>
        <begin position="1"/>
        <end position="15"/>
    </location>
</feature>
<dbReference type="AlphaFoldDB" id="A0AAV2IZ60"/>
<evidence type="ECO:0000256" key="1">
    <source>
        <dbReference type="SAM" id="MobiDB-lite"/>
    </source>
</evidence>
<gene>
    <name evidence="3" type="ORF">KC01_LOCUS1009</name>
</gene>
<evidence type="ECO:0008006" key="5">
    <source>
        <dbReference type="Google" id="ProtNLM"/>
    </source>
</evidence>
<keyword evidence="4" id="KW-1185">Reference proteome</keyword>
<evidence type="ECO:0000313" key="3">
    <source>
        <dbReference type="EMBL" id="CAL1568374.1"/>
    </source>
</evidence>
<accession>A0AAV2IZ60</accession>
<reference evidence="3 4" key="1">
    <citation type="submission" date="2024-04" db="EMBL/GenBank/DDBJ databases">
        <authorList>
            <person name="Waldvogel A.-M."/>
            <person name="Schoenle A."/>
        </authorList>
    </citation>
    <scope>NUCLEOTIDE SEQUENCE [LARGE SCALE GENOMIC DNA]</scope>
</reference>
<feature type="region of interest" description="Disordered" evidence="1">
    <location>
        <begin position="64"/>
        <end position="84"/>
    </location>
</feature>
<organism evidence="3 4">
    <name type="scientific">Knipowitschia caucasica</name>
    <name type="common">Caucasian dwarf goby</name>
    <name type="synonym">Pomatoschistus caucasicus</name>
    <dbReference type="NCBI Taxonomy" id="637954"/>
    <lineage>
        <taxon>Eukaryota</taxon>
        <taxon>Metazoa</taxon>
        <taxon>Chordata</taxon>
        <taxon>Craniata</taxon>
        <taxon>Vertebrata</taxon>
        <taxon>Euteleostomi</taxon>
        <taxon>Actinopterygii</taxon>
        <taxon>Neopterygii</taxon>
        <taxon>Teleostei</taxon>
        <taxon>Neoteleostei</taxon>
        <taxon>Acanthomorphata</taxon>
        <taxon>Gobiaria</taxon>
        <taxon>Gobiiformes</taxon>
        <taxon>Gobioidei</taxon>
        <taxon>Gobiidae</taxon>
        <taxon>Gobiinae</taxon>
        <taxon>Knipowitschia</taxon>
    </lineage>
</organism>
<feature type="chain" id="PRO_5043651624" description="Secreted protein" evidence="2">
    <location>
        <begin position="16"/>
        <end position="84"/>
    </location>
</feature>
<name>A0AAV2IZ60_KNICA</name>
<evidence type="ECO:0000313" key="4">
    <source>
        <dbReference type="Proteomes" id="UP001497482"/>
    </source>
</evidence>
<dbReference type="Proteomes" id="UP001497482">
    <property type="component" value="Chromosome 1"/>
</dbReference>
<protein>
    <recommendedName>
        <fullName evidence="5">Secreted protein</fullName>
    </recommendedName>
</protein>
<dbReference type="EMBL" id="OZ035823">
    <property type="protein sequence ID" value="CAL1568374.1"/>
    <property type="molecule type" value="Genomic_DNA"/>
</dbReference>
<evidence type="ECO:0000256" key="2">
    <source>
        <dbReference type="SAM" id="SignalP"/>
    </source>
</evidence>
<sequence length="84" mass="9436">MKMMMMMMMMRMRMRMRMRIVVTAAAAAPVGEPRRRLPACITAPVSSTSALDFLVRNHGHVQLPCGQGKTRGSVSAESREQRRS</sequence>
<keyword evidence="2" id="KW-0732">Signal</keyword>
<proteinExistence type="predicted"/>